<dbReference type="AlphaFoldDB" id="A0YCT7"/>
<protein>
    <recommendedName>
        <fullName evidence="3">DUF3805 domain-containing protein</fullName>
    </recommendedName>
</protein>
<dbReference type="Gene3D" id="3.40.1000.10">
    <property type="entry name" value="Mog1/PsbP, alpha/beta/alpha sandwich"/>
    <property type="match status" value="1"/>
</dbReference>
<proteinExistence type="predicted"/>
<dbReference type="OrthoDB" id="5740652at2"/>
<evidence type="ECO:0000313" key="2">
    <source>
        <dbReference type="Proteomes" id="UP000004931"/>
    </source>
</evidence>
<dbReference type="EMBL" id="AAVT01000003">
    <property type="protein sequence ID" value="EAW31606.1"/>
    <property type="molecule type" value="Genomic_DNA"/>
</dbReference>
<dbReference type="Proteomes" id="UP000004931">
    <property type="component" value="Unassembled WGS sequence"/>
</dbReference>
<keyword evidence="2" id="KW-1185">Reference proteome</keyword>
<gene>
    <name evidence="1" type="ORF">GP2143_08649</name>
</gene>
<comment type="caution">
    <text evidence="1">The sequence shown here is derived from an EMBL/GenBank/DDBJ whole genome shotgun (WGS) entry which is preliminary data.</text>
</comment>
<dbReference type="STRING" id="247633.GP2143_08649"/>
<sequence length="136" mass="15571">MRAVESQWWIIELPDEWEAEQDDETILISDEDGVGEIAITTLQKENGPVDDSELRLYTEDIESQFGHGQVVKLFGLNGYYYSYQDDGDALREWYLRGDDLLLLITYSCDLENAGMDDSAVDEILSTLFIKMDDGEE</sequence>
<accession>A0YCT7</accession>
<evidence type="ECO:0000313" key="1">
    <source>
        <dbReference type="EMBL" id="EAW31606.1"/>
    </source>
</evidence>
<name>A0YCT7_9GAMM</name>
<evidence type="ECO:0008006" key="3">
    <source>
        <dbReference type="Google" id="ProtNLM"/>
    </source>
</evidence>
<dbReference type="eggNOG" id="ENOG50332VT">
    <property type="taxonomic scope" value="Bacteria"/>
</dbReference>
<organism evidence="1 2">
    <name type="scientific">marine gamma proteobacterium HTCC2143</name>
    <dbReference type="NCBI Taxonomy" id="247633"/>
    <lineage>
        <taxon>Bacteria</taxon>
        <taxon>Pseudomonadati</taxon>
        <taxon>Pseudomonadota</taxon>
        <taxon>Gammaproteobacteria</taxon>
        <taxon>Cellvibrionales</taxon>
        <taxon>Spongiibacteraceae</taxon>
        <taxon>BD1-7 clade</taxon>
    </lineage>
</organism>
<reference evidence="1 2" key="1">
    <citation type="journal article" date="2010" name="J. Bacteriol.">
        <title>Genome sequence of the oligotrophic marine Gammaproteobacterium HTCC2143, isolated from the Oregon Coast.</title>
        <authorList>
            <person name="Oh H.M."/>
            <person name="Kang I."/>
            <person name="Ferriera S."/>
            <person name="Giovannoni S.J."/>
            <person name="Cho J.C."/>
        </authorList>
    </citation>
    <scope>NUCLEOTIDE SEQUENCE [LARGE SCALE GENOMIC DNA]</scope>
    <source>
        <strain evidence="1 2">HTCC2143</strain>
    </source>
</reference>